<organism evidence="2 3">
    <name type="scientific">Steinernema carpocapsae</name>
    <name type="common">Entomopathogenic nematode</name>
    <dbReference type="NCBI Taxonomy" id="34508"/>
    <lineage>
        <taxon>Eukaryota</taxon>
        <taxon>Metazoa</taxon>
        <taxon>Ecdysozoa</taxon>
        <taxon>Nematoda</taxon>
        <taxon>Chromadorea</taxon>
        <taxon>Rhabditida</taxon>
        <taxon>Tylenchina</taxon>
        <taxon>Panagrolaimomorpha</taxon>
        <taxon>Strongyloidoidea</taxon>
        <taxon>Steinernematidae</taxon>
        <taxon>Steinernema</taxon>
    </lineage>
</organism>
<sequence length="75" mass="8496">MNVHLNSGITKERLFRKQQVNRRLKRQKKTLKPICFDPLVITSQPTSNSNHKEVEGTSAKSAATLRTLSSTTEML</sequence>
<reference evidence="2 3" key="1">
    <citation type="journal article" date="2015" name="Genome Biol.">
        <title>Comparative genomics of Steinernema reveals deeply conserved gene regulatory networks.</title>
        <authorList>
            <person name="Dillman A.R."/>
            <person name="Macchietto M."/>
            <person name="Porter C.F."/>
            <person name="Rogers A."/>
            <person name="Williams B."/>
            <person name="Antoshechkin I."/>
            <person name="Lee M.M."/>
            <person name="Goodwin Z."/>
            <person name="Lu X."/>
            <person name="Lewis E.E."/>
            <person name="Goodrich-Blair H."/>
            <person name="Stock S.P."/>
            <person name="Adams B.J."/>
            <person name="Sternberg P.W."/>
            <person name="Mortazavi A."/>
        </authorList>
    </citation>
    <scope>NUCLEOTIDE SEQUENCE [LARGE SCALE GENOMIC DNA]</scope>
    <source>
        <strain evidence="2 3">ALL</strain>
    </source>
</reference>
<evidence type="ECO:0000313" key="3">
    <source>
        <dbReference type="Proteomes" id="UP000298663"/>
    </source>
</evidence>
<accession>A0A4U8UJ79</accession>
<comment type="caution">
    <text evidence="2">The sequence shown here is derived from an EMBL/GenBank/DDBJ whole genome shotgun (WGS) entry which is preliminary data.</text>
</comment>
<feature type="compositionally biased region" description="Low complexity" evidence="1">
    <location>
        <begin position="57"/>
        <end position="75"/>
    </location>
</feature>
<dbReference type="EMBL" id="CM016762">
    <property type="protein sequence ID" value="TMS32499.1"/>
    <property type="molecule type" value="Genomic_DNA"/>
</dbReference>
<feature type="region of interest" description="Disordered" evidence="1">
    <location>
        <begin position="42"/>
        <end position="75"/>
    </location>
</feature>
<name>A0A4U8UJ79_STECR</name>
<reference evidence="2 3" key="2">
    <citation type="journal article" date="2019" name="G3 (Bethesda)">
        <title>Hybrid Assembly of the Genome of the Entomopathogenic Nematode Steinernema carpocapsae Identifies the X-Chromosome.</title>
        <authorList>
            <person name="Serra L."/>
            <person name="Macchietto M."/>
            <person name="Macias-Munoz A."/>
            <person name="McGill C.J."/>
            <person name="Rodriguez I.M."/>
            <person name="Rodriguez B."/>
            <person name="Murad R."/>
            <person name="Mortazavi A."/>
        </authorList>
    </citation>
    <scope>NUCLEOTIDE SEQUENCE [LARGE SCALE GENOMIC DNA]</scope>
    <source>
        <strain evidence="2 3">ALL</strain>
    </source>
</reference>
<dbReference type="EMBL" id="AZBU02000001">
    <property type="protein sequence ID" value="TMS32499.1"/>
    <property type="molecule type" value="Genomic_DNA"/>
</dbReference>
<proteinExistence type="predicted"/>
<gene>
    <name evidence="2" type="ORF">L596_000329</name>
</gene>
<dbReference type="AlphaFoldDB" id="A0A4U8UJ79"/>
<dbReference type="Proteomes" id="UP000298663">
    <property type="component" value="Chromosome X"/>
</dbReference>
<keyword evidence="3" id="KW-1185">Reference proteome</keyword>
<evidence type="ECO:0000313" key="2">
    <source>
        <dbReference type="EMBL" id="TMS32499.1"/>
    </source>
</evidence>
<evidence type="ECO:0000256" key="1">
    <source>
        <dbReference type="SAM" id="MobiDB-lite"/>
    </source>
</evidence>
<protein>
    <submittedName>
        <fullName evidence="2">Uncharacterized protein</fullName>
    </submittedName>
</protein>